<keyword evidence="5" id="KW-1185">Reference proteome</keyword>
<accession>A0ABR8RP53</accession>
<feature type="region of interest" description="Disordered" evidence="3">
    <location>
        <begin position="1"/>
        <end position="28"/>
    </location>
</feature>
<protein>
    <submittedName>
        <fullName evidence="4">ADP-ribosylglycohydrolase family protein</fullName>
    </submittedName>
</protein>
<dbReference type="InterPro" id="IPR036705">
    <property type="entry name" value="Ribosyl_crysJ1_sf"/>
</dbReference>
<dbReference type="EMBL" id="JACSQQ010000003">
    <property type="protein sequence ID" value="MBD7949237.1"/>
    <property type="molecule type" value="Genomic_DNA"/>
</dbReference>
<name>A0ABR8RP53_9CELL</name>
<dbReference type="Proteomes" id="UP000641803">
    <property type="component" value="Unassembled WGS sequence"/>
</dbReference>
<proteinExistence type="inferred from homology"/>
<reference evidence="4 5" key="1">
    <citation type="submission" date="2020-08" db="EMBL/GenBank/DDBJ databases">
        <title>A Genomic Blueprint of the Chicken Gut Microbiome.</title>
        <authorList>
            <person name="Gilroy R."/>
            <person name="Ravi A."/>
            <person name="Getino M."/>
            <person name="Pursley I."/>
            <person name="Horton D.L."/>
            <person name="Alikhan N.-F."/>
            <person name="Baker D."/>
            <person name="Gharbi K."/>
            <person name="Hall N."/>
            <person name="Watson M."/>
            <person name="Adriaenssens E.M."/>
            <person name="Foster-Nyarko E."/>
            <person name="Jarju S."/>
            <person name="Secka A."/>
            <person name="Antonio M."/>
            <person name="Oren A."/>
            <person name="Chaudhuri R."/>
            <person name="La Ragione R.M."/>
            <person name="Hildebrand F."/>
            <person name="Pallen M.J."/>
        </authorList>
    </citation>
    <scope>NUCLEOTIDE SEQUENCE [LARGE SCALE GENOMIC DNA]</scope>
    <source>
        <strain evidence="4 5">Sa4CUA1</strain>
    </source>
</reference>
<comment type="caution">
    <text evidence="4">The sequence shown here is derived from an EMBL/GenBank/DDBJ whole genome shotgun (WGS) entry which is preliminary data.</text>
</comment>
<evidence type="ECO:0000256" key="1">
    <source>
        <dbReference type="ARBA" id="ARBA00010702"/>
    </source>
</evidence>
<dbReference type="SUPFAM" id="SSF101478">
    <property type="entry name" value="ADP-ribosylglycohydrolase"/>
    <property type="match status" value="1"/>
</dbReference>
<comment type="similarity">
    <text evidence="1">Belongs to the ADP-ribosylglycohydrolase family.</text>
</comment>
<dbReference type="PANTHER" id="PTHR16222:SF24">
    <property type="entry name" value="ADP-RIBOSYLHYDROLASE ARH3"/>
    <property type="match status" value="1"/>
</dbReference>
<keyword evidence="2" id="KW-0378">Hydrolase</keyword>
<dbReference type="PANTHER" id="PTHR16222">
    <property type="entry name" value="ADP-RIBOSYLGLYCOHYDROLASE"/>
    <property type="match status" value="1"/>
</dbReference>
<evidence type="ECO:0000313" key="5">
    <source>
        <dbReference type="Proteomes" id="UP000641803"/>
    </source>
</evidence>
<gene>
    <name evidence="4" type="ORF">H9652_02295</name>
</gene>
<sequence>MTTFPVPHGAGPPASHLPSRRRHGPPEECANAERAVRVVRTPRRQPQLHTRRALRSSLSPRCSPRSCAPYALPVTTHLAPDLLDRAAGVLVVQACGDALGVPYEFATPPRADEAAVMRGGGLGPYAPGEWSDDTQMAVCVARVAAQGRGLTTEGPLDDVAAAFEAWLTGGASDVGTQTAAVLRNAAHLPGRPAARLRAASQALHVSTGRTAGNGALMRTGIVGVVALDDRTETARAARAVAELTHTDPLAGESCVLWSEAVRVAITQGMLDVRAGLDLLPPGRRTLWAAWIADAEQDRPTADLGANGFTVTAFQAAWHAIASTKVPDGGAQLERDGSAASSGAVAERAPHTVRALQAAVRIGGDTDTVAAIAGALLGARYGTSDLPAEWLDLVHGWPGLDAEGLGELAHATARRGRSIP</sequence>
<dbReference type="Gene3D" id="1.10.4080.10">
    <property type="entry name" value="ADP-ribosylation/Crystallin J1"/>
    <property type="match status" value="1"/>
</dbReference>
<evidence type="ECO:0000256" key="3">
    <source>
        <dbReference type="SAM" id="MobiDB-lite"/>
    </source>
</evidence>
<dbReference type="InterPro" id="IPR005502">
    <property type="entry name" value="Ribosyl_crysJ1"/>
</dbReference>
<organism evidence="4 5">
    <name type="scientific">Oerskovia rustica</name>
    <dbReference type="NCBI Taxonomy" id="2762237"/>
    <lineage>
        <taxon>Bacteria</taxon>
        <taxon>Bacillati</taxon>
        <taxon>Actinomycetota</taxon>
        <taxon>Actinomycetes</taxon>
        <taxon>Micrococcales</taxon>
        <taxon>Cellulomonadaceae</taxon>
        <taxon>Oerskovia</taxon>
    </lineage>
</organism>
<dbReference type="Pfam" id="PF03747">
    <property type="entry name" value="ADP_ribosyl_GH"/>
    <property type="match status" value="1"/>
</dbReference>
<evidence type="ECO:0000256" key="2">
    <source>
        <dbReference type="ARBA" id="ARBA00022801"/>
    </source>
</evidence>
<dbReference type="InterPro" id="IPR050792">
    <property type="entry name" value="ADP-ribosylglycohydrolase"/>
</dbReference>
<evidence type="ECO:0000313" key="4">
    <source>
        <dbReference type="EMBL" id="MBD7949237.1"/>
    </source>
</evidence>